<dbReference type="SUPFAM" id="SSF57424">
    <property type="entry name" value="LDL receptor-like module"/>
    <property type="match status" value="2"/>
</dbReference>
<evidence type="ECO:0000256" key="7">
    <source>
        <dbReference type="PROSITE-ProRule" id="PRU00124"/>
    </source>
</evidence>
<keyword evidence="3" id="KW-0677">Repeat</keyword>
<proteinExistence type="predicted"/>
<dbReference type="SMART" id="SM00192">
    <property type="entry name" value="LDLa"/>
    <property type="match status" value="3"/>
</dbReference>
<dbReference type="PANTHER" id="PTHR24270">
    <property type="entry name" value="LOW-DENSITY LIPOPROTEIN RECEPTOR-RELATED"/>
    <property type="match status" value="1"/>
</dbReference>
<evidence type="ECO:0000256" key="5">
    <source>
        <dbReference type="ARBA" id="ARBA00023136"/>
    </source>
</evidence>
<dbReference type="InterPro" id="IPR002172">
    <property type="entry name" value="LDrepeatLR_classA_rpt"/>
</dbReference>
<feature type="disulfide bond" evidence="7">
    <location>
        <begin position="62"/>
        <end position="74"/>
    </location>
</feature>
<dbReference type="PROSITE" id="PS50068">
    <property type="entry name" value="LDLRA_2"/>
    <property type="match status" value="2"/>
</dbReference>
<keyword evidence="5" id="KW-0472">Membrane</keyword>
<dbReference type="EMBL" id="CAJOBE010015357">
    <property type="protein sequence ID" value="CAF4188894.1"/>
    <property type="molecule type" value="Genomic_DNA"/>
</dbReference>
<comment type="caution">
    <text evidence="7">Lacks conserved residue(s) required for the propagation of feature annotation.</text>
</comment>
<protein>
    <submittedName>
        <fullName evidence="8">Uncharacterized protein</fullName>
    </submittedName>
</protein>
<evidence type="ECO:0000256" key="2">
    <source>
        <dbReference type="ARBA" id="ARBA00022692"/>
    </source>
</evidence>
<gene>
    <name evidence="9" type="ORF">FNK824_LOCUS35636</name>
    <name evidence="8" type="ORF">RFH988_LOCUS36536</name>
</gene>
<evidence type="ECO:0000313" key="9">
    <source>
        <dbReference type="EMBL" id="CAF4188894.1"/>
    </source>
</evidence>
<dbReference type="GO" id="GO:0016192">
    <property type="term" value="P:vesicle-mediated transport"/>
    <property type="evidence" value="ECO:0007669"/>
    <property type="project" value="UniProtKB-ARBA"/>
</dbReference>
<dbReference type="Proteomes" id="UP000663882">
    <property type="component" value="Unassembled WGS sequence"/>
</dbReference>
<sequence>DWMIDDGINVGSQLHSNRPCYTTLICNSGLMCLDWRHICDGKQQCMEGLDEEFCEKLEFNECEDDEYRCANGMCIPEEYWLDGDYDCEWDCSDGSDEQRLFIMNDFTEHNSKLLDLLKIKKQCYQEYRPDNTPFSDICNISTEYSCLRANVDDPLNLTLNRPCINLTQIGDGTTDCLSGIDERNRLQCSRRNMLGFNFQLDDNRCVPYADMCTDPNEWISKINVAYDSVCFYRKKKFKNGTERQDAMAKSNVFTGKMNTGV</sequence>
<evidence type="ECO:0000256" key="1">
    <source>
        <dbReference type="ARBA" id="ARBA00004167"/>
    </source>
</evidence>
<accession>A0A815P879</accession>
<feature type="non-terminal residue" evidence="8">
    <location>
        <position position="1"/>
    </location>
</feature>
<reference evidence="8" key="1">
    <citation type="submission" date="2021-02" db="EMBL/GenBank/DDBJ databases">
        <authorList>
            <person name="Nowell W R."/>
        </authorList>
    </citation>
    <scope>NUCLEOTIDE SEQUENCE</scope>
</reference>
<evidence type="ECO:0000313" key="10">
    <source>
        <dbReference type="Proteomes" id="UP000663882"/>
    </source>
</evidence>
<dbReference type="PRINTS" id="PR00261">
    <property type="entry name" value="LDLRECEPTOR"/>
</dbReference>
<evidence type="ECO:0000256" key="3">
    <source>
        <dbReference type="ARBA" id="ARBA00022737"/>
    </source>
</evidence>
<dbReference type="Gene3D" id="4.10.400.10">
    <property type="entry name" value="Low-density Lipoprotein Receptor"/>
    <property type="match status" value="2"/>
</dbReference>
<dbReference type="Proteomes" id="UP000663874">
    <property type="component" value="Unassembled WGS sequence"/>
</dbReference>
<comment type="subcellular location">
    <subcellularLocation>
        <location evidence="1">Membrane</location>
        <topology evidence="1">Single-pass membrane protein</topology>
    </subcellularLocation>
</comment>
<keyword evidence="6 7" id="KW-1015">Disulfide bond</keyword>
<dbReference type="AlphaFoldDB" id="A0A815P879"/>
<dbReference type="InterPro" id="IPR050685">
    <property type="entry name" value="LDLR"/>
</dbReference>
<dbReference type="OrthoDB" id="9991628at2759"/>
<keyword evidence="4" id="KW-1133">Transmembrane helix</keyword>
<comment type="caution">
    <text evidence="8">The sequence shown here is derived from an EMBL/GenBank/DDBJ whole genome shotgun (WGS) entry which is preliminary data.</text>
</comment>
<evidence type="ECO:0000256" key="6">
    <source>
        <dbReference type="ARBA" id="ARBA00023157"/>
    </source>
</evidence>
<dbReference type="GO" id="GO:0005886">
    <property type="term" value="C:plasma membrane"/>
    <property type="evidence" value="ECO:0007669"/>
    <property type="project" value="TreeGrafter"/>
</dbReference>
<keyword evidence="2" id="KW-0812">Transmembrane</keyword>
<dbReference type="EMBL" id="CAJNOO010006369">
    <property type="protein sequence ID" value="CAF1445785.1"/>
    <property type="molecule type" value="Genomic_DNA"/>
</dbReference>
<name>A0A815P879_9BILA</name>
<evidence type="ECO:0000313" key="8">
    <source>
        <dbReference type="EMBL" id="CAF1445785.1"/>
    </source>
</evidence>
<organism evidence="8 10">
    <name type="scientific">Rotaria sordida</name>
    <dbReference type="NCBI Taxonomy" id="392033"/>
    <lineage>
        <taxon>Eukaryota</taxon>
        <taxon>Metazoa</taxon>
        <taxon>Spiralia</taxon>
        <taxon>Gnathifera</taxon>
        <taxon>Rotifera</taxon>
        <taxon>Eurotatoria</taxon>
        <taxon>Bdelloidea</taxon>
        <taxon>Philodinida</taxon>
        <taxon>Philodinidae</taxon>
        <taxon>Rotaria</taxon>
    </lineage>
</organism>
<dbReference type="CDD" id="cd00112">
    <property type="entry name" value="LDLa"/>
    <property type="match status" value="1"/>
</dbReference>
<feature type="disulfide bond" evidence="7">
    <location>
        <begin position="39"/>
        <end position="54"/>
    </location>
</feature>
<evidence type="ECO:0000256" key="4">
    <source>
        <dbReference type="ARBA" id="ARBA00022989"/>
    </source>
</evidence>
<feature type="disulfide bond" evidence="7">
    <location>
        <begin position="20"/>
        <end position="32"/>
    </location>
</feature>
<dbReference type="InterPro" id="IPR036055">
    <property type="entry name" value="LDL_receptor-like_sf"/>
</dbReference>